<evidence type="ECO:0000259" key="1">
    <source>
        <dbReference type="Pfam" id="PF00561"/>
    </source>
</evidence>
<dbReference type="OrthoDB" id="9791366at2"/>
<evidence type="ECO:0000313" key="3">
    <source>
        <dbReference type="Proteomes" id="UP000193224"/>
    </source>
</evidence>
<gene>
    <name evidence="2" type="ORF">ROA7745_00403</name>
</gene>
<dbReference type="Proteomes" id="UP000193224">
    <property type="component" value="Unassembled WGS sequence"/>
</dbReference>
<dbReference type="AlphaFoldDB" id="A0A1X7BLU7"/>
<keyword evidence="3" id="KW-1185">Reference proteome</keyword>
<dbReference type="InterPro" id="IPR000073">
    <property type="entry name" value="AB_hydrolase_1"/>
</dbReference>
<dbReference type="GO" id="GO:0004064">
    <property type="term" value="F:arylesterase activity"/>
    <property type="evidence" value="ECO:0007669"/>
    <property type="project" value="UniProtKB-EC"/>
</dbReference>
<organism evidence="2 3">
    <name type="scientific">Roseovarius aestuarii</name>
    <dbReference type="NCBI Taxonomy" id="475083"/>
    <lineage>
        <taxon>Bacteria</taxon>
        <taxon>Pseudomonadati</taxon>
        <taxon>Pseudomonadota</taxon>
        <taxon>Alphaproteobacteria</taxon>
        <taxon>Rhodobacterales</taxon>
        <taxon>Roseobacteraceae</taxon>
        <taxon>Roseovarius</taxon>
    </lineage>
</organism>
<accession>A0A1X7BLU7</accession>
<dbReference type="Gene3D" id="3.40.50.1820">
    <property type="entry name" value="alpha/beta hydrolase"/>
    <property type="match status" value="1"/>
</dbReference>
<protein>
    <submittedName>
        <fullName evidence="2">Arylesterase</fullName>
        <ecNumber evidence="2">3.1.1.2</ecNumber>
    </submittedName>
</protein>
<dbReference type="SUPFAM" id="SSF53474">
    <property type="entry name" value="alpha/beta-Hydrolases"/>
    <property type="match status" value="1"/>
</dbReference>
<sequence length="277" mass="30589">MPEFTSSDGLKLHYEDDGEGVPILCLAGLTRNSTDFEYLLPHLPEHRVIRPDYRGRSKSDYDPDFMNYNILREGLDAIELLDHLDLPEAVVIGTSRGGLIAMALSQEHADRMTGVVLNDIGPEVAPSGLERIMAYVGRTPELPDLKAAAEALKLGHEDDFPDVPLGRWRQQAEFMWSEKDGGGLALRYDAKLRDALIGQAGAGEVPDLWTLFDGLENHNLATIRGENSDLLSAETLAKMEDRHPGMITATIPDRGHVPFLDEPRALAAITALLERCR</sequence>
<dbReference type="InterPro" id="IPR050228">
    <property type="entry name" value="Carboxylesterase_BioH"/>
</dbReference>
<reference evidence="2 3" key="1">
    <citation type="submission" date="2017-03" db="EMBL/GenBank/DDBJ databases">
        <authorList>
            <person name="Afonso C.L."/>
            <person name="Miller P.J."/>
            <person name="Scott M.A."/>
            <person name="Spackman E."/>
            <person name="Goraichik I."/>
            <person name="Dimitrov K.M."/>
            <person name="Suarez D.L."/>
            <person name="Swayne D.E."/>
        </authorList>
    </citation>
    <scope>NUCLEOTIDE SEQUENCE [LARGE SCALE GENOMIC DNA]</scope>
    <source>
        <strain evidence="2 3">CECT 7745</strain>
    </source>
</reference>
<feature type="domain" description="AB hydrolase-1" evidence="1">
    <location>
        <begin position="22"/>
        <end position="262"/>
    </location>
</feature>
<dbReference type="EMBL" id="FWXB01000001">
    <property type="protein sequence ID" value="SMC10596.1"/>
    <property type="molecule type" value="Genomic_DNA"/>
</dbReference>
<dbReference type="PANTHER" id="PTHR43194:SF2">
    <property type="entry name" value="PEROXISOMAL MEMBRANE PROTEIN LPX1"/>
    <property type="match status" value="1"/>
</dbReference>
<keyword evidence="2" id="KW-0378">Hydrolase</keyword>
<dbReference type="InterPro" id="IPR029058">
    <property type="entry name" value="AB_hydrolase_fold"/>
</dbReference>
<proteinExistence type="predicted"/>
<name>A0A1X7BLU7_9RHOB</name>
<dbReference type="Pfam" id="PF00561">
    <property type="entry name" value="Abhydrolase_1"/>
    <property type="match status" value="1"/>
</dbReference>
<dbReference type="EC" id="3.1.1.2" evidence="2"/>
<dbReference type="RefSeq" id="WP_085798542.1">
    <property type="nucleotide sequence ID" value="NZ_FWXB01000001.1"/>
</dbReference>
<dbReference type="PANTHER" id="PTHR43194">
    <property type="entry name" value="HYDROLASE ALPHA/BETA FOLD FAMILY"/>
    <property type="match status" value="1"/>
</dbReference>
<evidence type="ECO:0000313" key="2">
    <source>
        <dbReference type="EMBL" id="SMC10596.1"/>
    </source>
</evidence>